<evidence type="ECO:0000313" key="6">
    <source>
        <dbReference type="EMBL" id="PSK83662.1"/>
    </source>
</evidence>
<dbReference type="OrthoDB" id="4480133at2"/>
<dbReference type="EMBL" id="PYGC01000003">
    <property type="protein sequence ID" value="PSK83662.1"/>
    <property type="molecule type" value="Genomic_DNA"/>
</dbReference>
<reference evidence="5 8" key="2">
    <citation type="submission" date="2019-10" db="EMBL/GenBank/DDBJ databases">
        <title>Prolixibacter strains distinguished by the presence of nitrate reductase genes were adept at nitrate-dependent anaerobic corrosion of metallic iron and carbon steel.</title>
        <authorList>
            <person name="Iino T."/>
            <person name="Shono N."/>
            <person name="Ito K."/>
            <person name="Nakamura R."/>
            <person name="Sueoka K."/>
            <person name="Harayama S."/>
            <person name="Ohkuma M."/>
        </authorList>
    </citation>
    <scope>NUCLEOTIDE SEQUENCE [LARGE SCALE GENOMIC DNA]</scope>
    <source>
        <strain evidence="5 8">MIC1-1</strain>
    </source>
</reference>
<keyword evidence="2" id="KW-0238">DNA-binding</keyword>
<dbReference type="Proteomes" id="UP000240621">
    <property type="component" value="Unassembled WGS sequence"/>
</dbReference>
<dbReference type="Pfam" id="PF12833">
    <property type="entry name" value="HTH_18"/>
    <property type="match status" value="1"/>
</dbReference>
<comment type="caution">
    <text evidence="6">The sequence shown here is derived from an EMBL/GenBank/DDBJ whole genome shotgun (WGS) entry which is preliminary data.</text>
</comment>
<dbReference type="InterPro" id="IPR020449">
    <property type="entry name" value="Tscrpt_reg_AraC-type_HTH"/>
</dbReference>
<dbReference type="SUPFAM" id="SSF46689">
    <property type="entry name" value="Homeodomain-like"/>
    <property type="match status" value="1"/>
</dbReference>
<proteinExistence type="predicted"/>
<dbReference type="PRINTS" id="PR00032">
    <property type="entry name" value="HTHARAC"/>
</dbReference>
<dbReference type="Proteomes" id="UP000396862">
    <property type="component" value="Unassembled WGS sequence"/>
</dbReference>
<keyword evidence="1" id="KW-0805">Transcription regulation</keyword>
<dbReference type="AlphaFoldDB" id="A0A2P8CFF7"/>
<name>A0A2P8CFF7_9BACT</name>
<dbReference type="SMART" id="SM00342">
    <property type="entry name" value="HTH_ARAC"/>
    <property type="match status" value="1"/>
</dbReference>
<evidence type="ECO:0000256" key="3">
    <source>
        <dbReference type="ARBA" id="ARBA00023163"/>
    </source>
</evidence>
<evidence type="ECO:0000259" key="4">
    <source>
        <dbReference type="PROSITE" id="PS01124"/>
    </source>
</evidence>
<dbReference type="EMBL" id="BLAU01000001">
    <property type="protein sequence ID" value="GET23209.1"/>
    <property type="molecule type" value="Genomic_DNA"/>
</dbReference>
<accession>A0A2P8CFF7</accession>
<reference evidence="6 7" key="1">
    <citation type="submission" date="2018-03" db="EMBL/GenBank/DDBJ databases">
        <title>Genomic Encyclopedia of Archaeal and Bacterial Type Strains, Phase II (KMG-II): from individual species to whole genera.</title>
        <authorList>
            <person name="Goeker M."/>
        </authorList>
    </citation>
    <scope>NUCLEOTIDE SEQUENCE [LARGE SCALE GENOMIC DNA]</scope>
    <source>
        <strain evidence="6 7">DSM 27267</strain>
    </source>
</reference>
<keyword evidence="8" id="KW-1185">Reference proteome</keyword>
<evidence type="ECO:0000256" key="1">
    <source>
        <dbReference type="ARBA" id="ARBA00023015"/>
    </source>
</evidence>
<evidence type="ECO:0000313" key="7">
    <source>
        <dbReference type="Proteomes" id="UP000240621"/>
    </source>
</evidence>
<evidence type="ECO:0000256" key="2">
    <source>
        <dbReference type="ARBA" id="ARBA00023125"/>
    </source>
</evidence>
<evidence type="ECO:0000313" key="8">
    <source>
        <dbReference type="Proteomes" id="UP000396862"/>
    </source>
</evidence>
<dbReference type="RefSeq" id="WP_106541508.1">
    <property type="nucleotide sequence ID" value="NZ_BLAU01000001.1"/>
</dbReference>
<gene>
    <name evidence="6" type="ORF">CLV93_10377</name>
    <name evidence="5" type="ORF">JCM18694_34550</name>
</gene>
<dbReference type="Gene3D" id="1.10.10.60">
    <property type="entry name" value="Homeodomain-like"/>
    <property type="match status" value="2"/>
</dbReference>
<evidence type="ECO:0000313" key="5">
    <source>
        <dbReference type="EMBL" id="GET23209.1"/>
    </source>
</evidence>
<keyword evidence="3" id="KW-0804">Transcription</keyword>
<protein>
    <submittedName>
        <fullName evidence="5">AraC family transcriptional regulator</fullName>
    </submittedName>
    <submittedName>
        <fullName evidence="6">Helix-turn-helix protein</fullName>
    </submittedName>
</protein>
<dbReference type="PANTHER" id="PTHR43280:SF32">
    <property type="entry name" value="TRANSCRIPTIONAL REGULATORY PROTEIN"/>
    <property type="match status" value="1"/>
</dbReference>
<dbReference type="PANTHER" id="PTHR43280">
    <property type="entry name" value="ARAC-FAMILY TRANSCRIPTIONAL REGULATOR"/>
    <property type="match status" value="1"/>
</dbReference>
<dbReference type="InterPro" id="IPR018060">
    <property type="entry name" value="HTH_AraC"/>
</dbReference>
<dbReference type="GO" id="GO:0003700">
    <property type="term" value="F:DNA-binding transcription factor activity"/>
    <property type="evidence" value="ECO:0007669"/>
    <property type="project" value="InterPro"/>
</dbReference>
<feature type="domain" description="HTH araC/xylS-type" evidence="4">
    <location>
        <begin position="197"/>
        <end position="302"/>
    </location>
</feature>
<dbReference type="InterPro" id="IPR009057">
    <property type="entry name" value="Homeodomain-like_sf"/>
</dbReference>
<dbReference type="GO" id="GO:0043565">
    <property type="term" value="F:sequence-specific DNA binding"/>
    <property type="evidence" value="ECO:0007669"/>
    <property type="project" value="InterPro"/>
</dbReference>
<sequence>MKDIIHVKTKSEVHELLGIDKPKHPLVSVLHHHDTEWRENQYANQRVSLDMYQVTLKMCSPGSFEYGRNSYDFREGTMIFTGPGQVFTIHEIREGDAADGWTLLFHPDLIRKSELGKSIDDYSFFSYDVFEALHLSDDEKKTIQELVSKIEKEYQQNIDKHSQKLIISNIQLILDYCTRYYDRQFYVRTNLNKDIVTRFEQLLKSYFNEEKPVEGGIPTVRYCGTEMGMSPNYLSDLLKKETGRNAQEHIHYFVVDKAKTRLLNSTESISQIAYSLGFEYPQHFSKIFKSKTGMSPAEYRNVN</sequence>
<organism evidence="6 7">
    <name type="scientific">Prolixibacter denitrificans</name>
    <dbReference type="NCBI Taxonomy" id="1541063"/>
    <lineage>
        <taxon>Bacteria</taxon>
        <taxon>Pseudomonadati</taxon>
        <taxon>Bacteroidota</taxon>
        <taxon>Bacteroidia</taxon>
        <taxon>Marinilabiliales</taxon>
        <taxon>Prolixibacteraceae</taxon>
        <taxon>Prolixibacter</taxon>
    </lineage>
</organism>
<dbReference type="PROSITE" id="PS01124">
    <property type="entry name" value="HTH_ARAC_FAMILY_2"/>
    <property type="match status" value="1"/>
</dbReference>